<dbReference type="SMART" id="SM00490">
    <property type="entry name" value="HELICc"/>
    <property type="match status" value="1"/>
</dbReference>
<dbReference type="GO" id="GO:0005524">
    <property type="term" value="F:ATP binding"/>
    <property type="evidence" value="ECO:0007669"/>
    <property type="project" value="UniProtKB-KW"/>
</dbReference>
<keyword evidence="1" id="KW-0547">Nucleotide-binding</keyword>
<dbReference type="SMART" id="SM00487">
    <property type="entry name" value="DEXDc"/>
    <property type="match status" value="1"/>
</dbReference>
<evidence type="ECO:0000256" key="1">
    <source>
        <dbReference type="ARBA" id="ARBA00022741"/>
    </source>
</evidence>
<dbReference type="AlphaFoldDB" id="A0A8J6Q6A5"/>
<dbReference type="RefSeq" id="WP_188229440.1">
    <property type="nucleotide sequence ID" value="NZ_JACVXB010000002.1"/>
</dbReference>
<protein>
    <submittedName>
        <fullName evidence="7">DEAD/DEAH box helicase</fullName>
    </submittedName>
</protein>
<evidence type="ECO:0000313" key="7">
    <source>
        <dbReference type="EMBL" id="MBD0831648.1"/>
    </source>
</evidence>
<proteinExistence type="predicted"/>
<dbReference type="Gene3D" id="3.40.50.300">
    <property type="entry name" value="P-loop containing nucleotide triphosphate hydrolases"/>
    <property type="match status" value="2"/>
</dbReference>
<feature type="domain" description="Helicase C-terminal" evidence="6">
    <location>
        <begin position="302"/>
        <end position="487"/>
    </location>
</feature>
<evidence type="ECO:0000256" key="3">
    <source>
        <dbReference type="ARBA" id="ARBA00022806"/>
    </source>
</evidence>
<comment type="caution">
    <text evidence="7">The sequence shown here is derived from an EMBL/GenBank/DDBJ whole genome shotgun (WGS) entry which is preliminary data.</text>
</comment>
<evidence type="ECO:0000259" key="5">
    <source>
        <dbReference type="PROSITE" id="PS51192"/>
    </source>
</evidence>
<dbReference type="PROSITE" id="PS51194">
    <property type="entry name" value="HELICASE_CTER"/>
    <property type="match status" value="1"/>
</dbReference>
<dbReference type="PANTHER" id="PTHR12131">
    <property type="entry name" value="ATP-DEPENDENT RNA AND DNA HELICASE"/>
    <property type="match status" value="1"/>
</dbReference>
<dbReference type="Pfam" id="PF00270">
    <property type="entry name" value="DEAD"/>
    <property type="match status" value="1"/>
</dbReference>
<keyword evidence="3 7" id="KW-0347">Helicase</keyword>
<sequence length="735" mass="86231">MRSSEEILFDLENLETLDFNQSFDYAQYCSSLLKTDDSSARKIIINALSNWDKLEKSTHDIWIDLIESSGFYPYLEKDEFKGLKNLPAEIRKGLHHSENIPSKYFHEEQLELLEYLKTDQNVIVSAPTSFGKSLLIEEVVSSRKYQNIVIIQPTLALLDETRRKLLKYREHYKLIVRTSQESDKQKGNIFLFTAERVNEYQDFFNVDFLVIDEFYKLSGNRDDERSSSLNNAFNHILKTYSPKFYLLGPNIDGISEGFAERHNAVFIKSDYSLVDSKSIDVYKEYKGEFGQRGKKARFKEKVLFDLLHELENEQTIIYCSSPNRVRSLSKKFCHYLSDIEAKASNNEYPLSNWIIDYVTKEWSILKNLKYDIGVHDGALQKHITTSIIDYFNKGELKYLFCTSTIIEGVNTSAKNIIYFDEKKGPNDVDYFDYSNIKGRAGRMMIHYVGNIYNFNPPPLKEQIIIDIPFYQQNPIKDEILIQLSEEEVKDRTSEQYEAILSIPENERQIIKKNGVKVHGQKNIFDTLRNDIHSKYELISWNQPRYKQLEYILGICWDNLIVEGETTRPMTKGKLVNMTFNYGLNQDISYLVNNNFAYLRRLEGNKDIEDADLMDKAIQDTFQIMKHWFQYKVPKWLSVVSEIQRFVCAEFGLRPGNYIYYANHIENDFLRENLAILSEYGIPGSAIRKIQEQIPTDLDQDRVLEFIRDKELFNSKDLLEYEKQKINENITWPNNG</sequence>
<dbReference type="InterPro" id="IPR027417">
    <property type="entry name" value="P-loop_NTPase"/>
</dbReference>
<evidence type="ECO:0000259" key="6">
    <source>
        <dbReference type="PROSITE" id="PS51194"/>
    </source>
</evidence>
<dbReference type="InterPro" id="IPR001650">
    <property type="entry name" value="Helicase_C-like"/>
</dbReference>
<accession>A0A8J6Q6A5</accession>
<dbReference type="SUPFAM" id="SSF52540">
    <property type="entry name" value="P-loop containing nucleoside triphosphate hydrolases"/>
    <property type="match status" value="1"/>
</dbReference>
<dbReference type="Proteomes" id="UP000600588">
    <property type="component" value="Unassembled WGS sequence"/>
</dbReference>
<dbReference type="InterPro" id="IPR011545">
    <property type="entry name" value="DEAD/DEAH_box_helicase_dom"/>
</dbReference>
<organism evidence="7 8">
    <name type="scientific">Aestuariibaculum sediminum</name>
    <dbReference type="NCBI Taxonomy" id="2770637"/>
    <lineage>
        <taxon>Bacteria</taxon>
        <taxon>Pseudomonadati</taxon>
        <taxon>Bacteroidota</taxon>
        <taxon>Flavobacteriia</taxon>
        <taxon>Flavobacteriales</taxon>
        <taxon>Flavobacteriaceae</taxon>
    </lineage>
</organism>
<gene>
    <name evidence="7" type="ORF">ICJ83_05830</name>
</gene>
<dbReference type="InterPro" id="IPR050699">
    <property type="entry name" value="RNA-DNA_Helicase"/>
</dbReference>
<name>A0A8J6Q6A5_9FLAO</name>
<dbReference type="PANTHER" id="PTHR12131:SF1">
    <property type="entry name" value="ATP-DEPENDENT RNA HELICASE SUPV3L1, MITOCHONDRIAL-RELATED"/>
    <property type="match status" value="1"/>
</dbReference>
<reference evidence="7 8" key="1">
    <citation type="submission" date="2020-09" db="EMBL/GenBank/DDBJ databases">
        <title>TT11 complete genome.</title>
        <authorList>
            <person name="Wu Z."/>
        </authorList>
    </citation>
    <scope>NUCLEOTIDE SEQUENCE [LARGE SCALE GENOMIC DNA]</scope>
    <source>
        <strain evidence="7 8">TT11</strain>
    </source>
</reference>
<dbReference type="GO" id="GO:0016787">
    <property type="term" value="F:hydrolase activity"/>
    <property type="evidence" value="ECO:0007669"/>
    <property type="project" value="UniProtKB-KW"/>
</dbReference>
<keyword evidence="2" id="KW-0378">Hydrolase</keyword>
<feature type="domain" description="Helicase ATP-binding" evidence="5">
    <location>
        <begin position="113"/>
        <end position="239"/>
    </location>
</feature>
<dbReference type="EMBL" id="JACVXB010000002">
    <property type="protein sequence ID" value="MBD0831648.1"/>
    <property type="molecule type" value="Genomic_DNA"/>
</dbReference>
<evidence type="ECO:0000313" key="8">
    <source>
        <dbReference type="Proteomes" id="UP000600588"/>
    </source>
</evidence>
<evidence type="ECO:0000256" key="4">
    <source>
        <dbReference type="ARBA" id="ARBA00022840"/>
    </source>
</evidence>
<keyword evidence="8" id="KW-1185">Reference proteome</keyword>
<keyword evidence="4" id="KW-0067">ATP-binding</keyword>
<dbReference type="PROSITE" id="PS51192">
    <property type="entry name" value="HELICASE_ATP_BIND_1"/>
    <property type="match status" value="1"/>
</dbReference>
<dbReference type="Pfam" id="PF00271">
    <property type="entry name" value="Helicase_C"/>
    <property type="match status" value="1"/>
</dbReference>
<dbReference type="InterPro" id="IPR014001">
    <property type="entry name" value="Helicase_ATP-bd"/>
</dbReference>
<dbReference type="GO" id="GO:0003676">
    <property type="term" value="F:nucleic acid binding"/>
    <property type="evidence" value="ECO:0007669"/>
    <property type="project" value="InterPro"/>
</dbReference>
<evidence type="ECO:0000256" key="2">
    <source>
        <dbReference type="ARBA" id="ARBA00022801"/>
    </source>
</evidence>
<dbReference type="GO" id="GO:0004386">
    <property type="term" value="F:helicase activity"/>
    <property type="evidence" value="ECO:0007669"/>
    <property type="project" value="UniProtKB-KW"/>
</dbReference>